<dbReference type="STRING" id="1168035.SAMN05444280_1181"/>
<keyword evidence="2" id="KW-1133">Transmembrane helix</keyword>
<evidence type="ECO:0000313" key="4">
    <source>
        <dbReference type="Proteomes" id="UP000184050"/>
    </source>
</evidence>
<name>A0A1M6IV25_9BACT</name>
<feature type="transmembrane region" description="Helical" evidence="2">
    <location>
        <begin position="83"/>
        <end position="105"/>
    </location>
</feature>
<keyword evidence="2" id="KW-0812">Transmembrane</keyword>
<keyword evidence="2" id="KW-0472">Membrane</keyword>
<proteinExistence type="predicted"/>
<reference evidence="3 4" key="1">
    <citation type="submission" date="2016-11" db="EMBL/GenBank/DDBJ databases">
        <authorList>
            <person name="Jaros S."/>
            <person name="Januszkiewicz K."/>
            <person name="Wedrychowicz H."/>
        </authorList>
    </citation>
    <scope>NUCLEOTIDE SEQUENCE [LARGE SCALE GENOMIC DNA]</scope>
    <source>
        <strain evidence="3 4">DSM 27063</strain>
    </source>
</reference>
<dbReference type="Proteomes" id="UP000184050">
    <property type="component" value="Unassembled WGS sequence"/>
</dbReference>
<feature type="coiled-coil region" evidence="1">
    <location>
        <begin position="169"/>
        <end position="210"/>
    </location>
</feature>
<dbReference type="RefSeq" id="WP_073169767.1">
    <property type="nucleotide sequence ID" value="NZ_FQZE01000018.1"/>
</dbReference>
<dbReference type="AlphaFoldDB" id="A0A1M6IV25"/>
<feature type="transmembrane region" description="Helical" evidence="2">
    <location>
        <begin position="132"/>
        <end position="154"/>
    </location>
</feature>
<evidence type="ECO:0000313" key="3">
    <source>
        <dbReference type="EMBL" id="SHJ38306.1"/>
    </source>
</evidence>
<keyword evidence="1" id="KW-0175">Coiled coil</keyword>
<dbReference type="EMBL" id="FQZE01000018">
    <property type="protein sequence ID" value="SHJ38306.1"/>
    <property type="molecule type" value="Genomic_DNA"/>
</dbReference>
<keyword evidence="4" id="KW-1185">Reference proteome</keyword>
<organism evidence="3 4">
    <name type="scientific">Tangfeifania diversioriginum</name>
    <dbReference type="NCBI Taxonomy" id="1168035"/>
    <lineage>
        <taxon>Bacteria</taxon>
        <taxon>Pseudomonadati</taxon>
        <taxon>Bacteroidota</taxon>
        <taxon>Bacteroidia</taxon>
        <taxon>Marinilabiliales</taxon>
        <taxon>Prolixibacteraceae</taxon>
        <taxon>Tangfeifania</taxon>
    </lineage>
</organism>
<accession>A0A1M6IV25</accession>
<protein>
    <submittedName>
        <fullName evidence="3">Uncharacterized protein</fullName>
    </submittedName>
</protein>
<feature type="transmembrane region" description="Helical" evidence="2">
    <location>
        <begin position="54"/>
        <end position="71"/>
    </location>
</feature>
<gene>
    <name evidence="3" type="ORF">SAMN05444280_1181</name>
</gene>
<evidence type="ECO:0000256" key="1">
    <source>
        <dbReference type="SAM" id="Coils"/>
    </source>
</evidence>
<sequence length="274" mass="31733">MIIIFLTIYLFVFYSSAAYSALFKDFTPDDTNITQAIFDAQAVSKALADGFTELIFILAIPAVFLGLGFLIHKFSEEKGIAKYFKIIGLVVVTFIFDFIIAYAIVKEIYEIKIGGSFQEMAPMTIEGAFKEINFWIIIFAGFVVYIIWGFVFSFTMKEFEKMDRVRYAIKTKNQKLSEYKIDCKQIKENLTKLQSQRNNTQGEIDKQKIRLESYVLYFNDVREGINNYFTGWGGYLKSTNSSQSDIHDCEQIKERFLFELKNSEFIKTRSVANN</sequence>
<evidence type="ECO:0000256" key="2">
    <source>
        <dbReference type="SAM" id="Phobius"/>
    </source>
</evidence>
<dbReference type="OrthoDB" id="635705at2"/>